<dbReference type="AlphaFoldDB" id="A0A0S4JYD7"/>
<evidence type="ECO:0000313" key="2">
    <source>
        <dbReference type="Proteomes" id="UP000051952"/>
    </source>
</evidence>
<accession>A0A0S4JYD7</accession>
<organism evidence="1 2">
    <name type="scientific">Bodo saltans</name>
    <name type="common">Flagellated protozoan</name>
    <dbReference type="NCBI Taxonomy" id="75058"/>
    <lineage>
        <taxon>Eukaryota</taxon>
        <taxon>Discoba</taxon>
        <taxon>Euglenozoa</taxon>
        <taxon>Kinetoplastea</taxon>
        <taxon>Metakinetoplastina</taxon>
        <taxon>Eubodonida</taxon>
        <taxon>Bodonidae</taxon>
        <taxon>Bodo</taxon>
    </lineage>
</organism>
<gene>
    <name evidence="1" type="ORF">BSAL_43755</name>
</gene>
<name>A0A0S4JYD7_BODSA</name>
<keyword evidence="2" id="KW-1185">Reference proteome</keyword>
<proteinExistence type="predicted"/>
<dbReference type="Proteomes" id="UP000051952">
    <property type="component" value="Unassembled WGS sequence"/>
</dbReference>
<sequence>MGGFFWGRFFRCFCGHFFCGHFWGRFAHHRQQVLHQLLCPEVTRVVETPTASNLPQQTAQPEYADSWFGHLEAGSVAGSIARLESAAKTVADGVRAMREESSHPQVTQLEDKVSADIRQLRTAMESCIGTEERPFLGGALYAAVTGRTTSQALLEVIRVVRDKTPEHDNIIQMFVAAGKETTPGYMVGEDELHQAARWGSRVVLRDLAEAFMCEVLVLLKAFIRF</sequence>
<protein>
    <submittedName>
        <fullName evidence="1">Uncharacterized protein</fullName>
    </submittedName>
</protein>
<dbReference type="VEuPathDB" id="TriTrypDB:BSAL_43755"/>
<reference evidence="2" key="1">
    <citation type="submission" date="2015-09" db="EMBL/GenBank/DDBJ databases">
        <authorList>
            <consortium name="Pathogen Informatics"/>
        </authorList>
    </citation>
    <scope>NUCLEOTIDE SEQUENCE [LARGE SCALE GENOMIC DNA]</scope>
    <source>
        <strain evidence="2">Lake Konstanz</strain>
    </source>
</reference>
<dbReference type="EMBL" id="CYKH01002167">
    <property type="protein sequence ID" value="CUG93608.1"/>
    <property type="molecule type" value="Genomic_DNA"/>
</dbReference>
<evidence type="ECO:0000313" key="1">
    <source>
        <dbReference type="EMBL" id="CUG93608.1"/>
    </source>
</evidence>